<dbReference type="Proteomes" id="UP001405405">
    <property type="component" value="Unassembled WGS sequence"/>
</dbReference>
<organism evidence="1 2">
    <name type="scientific">Chromobacterium indicum</name>
    <dbReference type="NCBI Taxonomy" id="3110228"/>
    <lineage>
        <taxon>Bacteria</taxon>
        <taxon>Pseudomonadati</taxon>
        <taxon>Pseudomonadota</taxon>
        <taxon>Betaproteobacteria</taxon>
        <taxon>Neisseriales</taxon>
        <taxon>Chromobacteriaceae</taxon>
        <taxon>Chromobacterium</taxon>
    </lineage>
</organism>
<dbReference type="InterPro" id="IPR027417">
    <property type="entry name" value="P-loop_NTPase"/>
</dbReference>
<comment type="caution">
    <text evidence="1">The sequence shown here is derived from an EMBL/GenBank/DDBJ whole genome shotgun (WGS) entry which is preliminary data.</text>
</comment>
<dbReference type="RefSeq" id="WP_031296096.1">
    <property type="nucleotide sequence ID" value="NZ_JAYFSJ010000008.1"/>
</dbReference>
<evidence type="ECO:0000313" key="2">
    <source>
        <dbReference type="Proteomes" id="UP001405405"/>
    </source>
</evidence>
<dbReference type="SUPFAM" id="SSF52540">
    <property type="entry name" value="P-loop containing nucleoside triphosphate hydrolases"/>
    <property type="match status" value="1"/>
</dbReference>
<gene>
    <name evidence="1" type="ORF">VA599_12365</name>
</gene>
<keyword evidence="2" id="KW-1185">Reference proteome</keyword>
<reference evidence="1 2" key="1">
    <citation type="submission" date="2023-12" db="EMBL/GenBank/DDBJ databases">
        <title>Chromobacterium sp. strain TRC.1.1.SA producing antimicrobial pigment.</title>
        <authorList>
            <person name="Verma N."/>
            <person name="Choksket S."/>
            <person name="Pinnaka A.K."/>
            <person name="Korpole S."/>
        </authorList>
    </citation>
    <scope>NUCLEOTIDE SEQUENCE [LARGE SCALE GENOMIC DNA]</scope>
    <source>
        <strain evidence="1 2">TRC1.1.SA</strain>
    </source>
</reference>
<dbReference type="Gene3D" id="3.40.50.300">
    <property type="entry name" value="P-loop containing nucleotide triphosphate hydrolases"/>
    <property type="match status" value="1"/>
</dbReference>
<protein>
    <submittedName>
        <fullName evidence="1">ATP-binding protein</fullName>
    </submittedName>
</protein>
<sequence length="165" mass="17925">MTQLHLVFGPQGAGKSTHARKLAEAEQAVHLAIDDWMGQLFGPDLPQPLDFGWVMERVARCERRIWLTALAIVRGGGRAVLDLGFMKAASRGRFLALADEHGLSAKLHCVTAPAEIRRQRVSQRNAARGDTFSFEVTPAMFDAMEALFEPATAEELALAAVVATG</sequence>
<accession>A0ABV0CL38</accession>
<evidence type="ECO:0000313" key="1">
    <source>
        <dbReference type="EMBL" id="MEN7431548.1"/>
    </source>
</evidence>
<dbReference type="Pfam" id="PF13671">
    <property type="entry name" value="AAA_33"/>
    <property type="match status" value="1"/>
</dbReference>
<name>A0ABV0CL38_9NEIS</name>
<dbReference type="EMBL" id="JAYFSJ010000008">
    <property type="protein sequence ID" value="MEN7431548.1"/>
    <property type="molecule type" value="Genomic_DNA"/>
</dbReference>
<proteinExistence type="predicted"/>
<dbReference type="GO" id="GO:0005524">
    <property type="term" value="F:ATP binding"/>
    <property type="evidence" value="ECO:0007669"/>
    <property type="project" value="UniProtKB-KW"/>
</dbReference>
<keyword evidence="1" id="KW-0067">ATP-binding</keyword>
<keyword evidence="1" id="KW-0547">Nucleotide-binding</keyword>